<protein>
    <recommendedName>
        <fullName evidence="8">Outer membrane protein assembly factor BamA</fullName>
    </recommendedName>
</protein>
<keyword evidence="11" id="KW-1185">Reference proteome</keyword>
<dbReference type="Pfam" id="PF07244">
    <property type="entry name" value="POTRA"/>
    <property type="match status" value="5"/>
</dbReference>
<keyword evidence="5" id="KW-0677">Repeat</keyword>
<proteinExistence type="predicted"/>
<feature type="domain" description="POTRA" evidence="9">
    <location>
        <begin position="374"/>
        <end position="446"/>
    </location>
</feature>
<evidence type="ECO:0000313" key="11">
    <source>
        <dbReference type="Proteomes" id="UP000002574"/>
    </source>
</evidence>
<dbReference type="Gene3D" id="3.10.20.310">
    <property type="entry name" value="membrane protein fhac"/>
    <property type="match status" value="5"/>
</dbReference>
<accession>D3DIG8</accession>
<organism evidence="10 11">
    <name type="scientific">Hydrogenobacter thermophilus (strain DSM 6534 / IAM 12695 / TK-6)</name>
    <dbReference type="NCBI Taxonomy" id="608538"/>
    <lineage>
        <taxon>Bacteria</taxon>
        <taxon>Pseudomonadati</taxon>
        <taxon>Aquificota</taxon>
        <taxon>Aquificia</taxon>
        <taxon>Aquificales</taxon>
        <taxon>Aquificaceae</taxon>
        <taxon>Hydrogenobacter</taxon>
    </lineage>
</organism>
<dbReference type="GO" id="GO:0009279">
    <property type="term" value="C:cell outer membrane"/>
    <property type="evidence" value="ECO:0007669"/>
    <property type="project" value="UniProtKB-UniRule"/>
</dbReference>
<evidence type="ECO:0000256" key="1">
    <source>
        <dbReference type="ARBA" id="ARBA00004370"/>
    </source>
</evidence>
<dbReference type="AlphaFoldDB" id="D3DIG8"/>
<dbReference type="OrthoDB" id="9776356at2"/>
<feature type="domain" description="POTRA" evidence="9">
    <location>
        <begin position="22"/>
        <end position="93"/>
    </location>
</feature>
<name>D3DIG8_HYDTT</name>
<feature type="domain" description="POTRA" evidence="9">
    <location>
        <begin position="292"/>
        <end position="371"/>
    </location>
</feature>
<dbReference type="STRING" id="608538.HTH_1166"/>
<evidence type="ECO:0000256" key="7">
    <source>
        <dbReference type="ARBA" id="ARBA00023237"/>
    </source>
</evidence>
<keyword evidence="2" id="KW-1134">Transmembrane beta strand</keyword>
<dbReference type="InterPro" id="IPR023707">
    <property type="entry name" value="OM_assembly_BamA"/>
</dbReference>
<evidence type="ECO:0000259" key="9">
    <source>
        <dbReference type="PROSITE" id="PS51779"/>
    </source>
</evidence>
<dbReference type="Pfam" id="PF01103">
    <property type="entry name" value="Omp85"/>
    <property type="match status" value="1"/>
</dbReference>
<dbReference type="InterPro" id="IPR010827">
    <property type="entry name" value="BamA/TamA_POTRA"/>
</dbReference>
<dbReference type="NCBIfam" id="TIGR03303">
    <property type="entry name" value="OM_YaeT"/>
    <property type="match status" value="1"/>
</dbReference>
<dbReference type="RefSeq" id="WP_012963800.1">
    <property type="nucleotide sequence ID" value="NC_013799.1"/>
</dbReference>
<evidence type="ECO:0000313" key="10">
    <source>
        <dbReference type="EMBL" id="BAI69620.1"/>
    </source>
</evidence>
<keyword evidence="7" id="KW-0998">Cell outer membrane</keyword>
<dbReference type="PANTHER" id="PTHR12815:SF47">
    <property type="entry name" value="TRANSLOCATION AND ASSEMBLY MODULE SUBUNIT TAMA"/>
    <property type="match status" value="1"/>
</dbReference>
<dbReference type="Proteomes" id="UP000002574">
    <property type="component" value="Chromosome"/>
</dbReference>
<evidence type="ECO:0000256" key="8">
    <source>
        <dbReference type="NCBIfam" id="TIGR03303"/>
    </source>
</evidence>
<dbReference type="eggNOG" id="COG4775">
    <property type="taxonomic scope" value="Bacteria"/>
</dbReference>
<keyword evidence="6" id="KW-0472">Membrane</keyword>
<keyword evidence="3" id="KW-0812">Transmembrane</keyword>
<dbReference type="InterPro" id="IPR034746">
    <property type="entry name" value="POTRA"/>
</dbReference>
<dbReference type="KEGG" id="hth:HTH_1166"/>
<dbReference type="GO" id="GO:0071709">
    <property type="term" value="P:membrane assembly"/>
    <property type="evidence" value="ECO:0007669"/>
    <property type="project" value="InterPro"/>
</dbReference>
<evidence type="ECO:0000256" key="6">
    <source>
        <dbReference type="ARBA" id="ARBA00023136"/>
    </source>
</evidence>
<dbReference type="KEGG" id="hte:Hydth_1158"/>
<dbReference type="EMBL" id="AP011112">
    <property type="protein sequence ID" value="BAI69620.1"/>
    <property type="molecule type" value="Genomic_DNA"/>
</dbReference>
<reference evidence="10 11" key="1">
    <citation type="journal article" date="2010" name="J. Bacteriol.">
        <title>Complete genome sequence of the thermophilic, obligately chemolithoautotrophic hydrogen-oxidizing bacterium Hydrogenobacter thermophilus TK-6.</title>
        <authorList>
            <person name="Arai H."/>
            <person name="Kanbe H."/>
            <person name="Ishii M."/>
            <person name="Igarashi Y."/>
        </authorList>
    </citation>
    <scope>NUCLEOTIDE SEQUENCE [LARGE SCALE GENOMIC DNA]</scope>
    <source>
        <strain evidence="11">DSM 6534 / IAM 12695 / TK-6 [Tokyo]</strain>
    </source>
</reference>
<comment type="subcellular location">
    <subcellularLocation>
        <location evidence="1">Membrane</location>
    </subcellularLocation>
</comment>
<dbReference type="InterPro" id="IPR000184">
    <property type="entry name" value="Bac_surfAg_D15"/>
</dbReference>
<gene>
    <name evidence="10" type="ordered locus">HTH_1166</name>
</gene>
<dbReference type="PANTHER" id="PTHR12815">
    <property type="entry name" value="SORTING AND ASSEMBLY MACHINERY SAMM50 PROTEIN FAMILY MEMBER"/>
    <property type="match status" value="1"/>
</dbReference>
<evidence type="ECO:0000256" key="3">
    <source>
        <dbReference type="ARBA" id="ARBA00022692"/>
    </source>
</evidence>
<sequence>MSCLFKKVLLSSAIFVSLSFGQVIQKVEIMGAKYVPDEVIKALIKAREGLTYTPDLVREDIRRLYRTGFFDRVEVYEERKDGGVILYYDVVDLPIIYKIEFTGNRKIKSEDLEKKIGIETEVGKIDVEELTKGYTSSPAIEEKVEIQRKLKLGRVLSREEMEYIKRKIVEAYAKEGYPNVKVDYELVPKKGASKIVYHIFEGSPEYVSSIHFKGNKTFRAGKLLDHMETKPPSLLALRLRPPFSEDVLKDDMTRLRDFYVSEGFLDAKVSYKIEKKDAKYSIEIDIDEGKRYKLESLKIEGNTLFSYDELVGAFLKKNKGGYYREEVIDQIISNIKRQYSTIGFLNVSVVKDEKIDSEGKKVSLTLKVNEGEPVYIDRVQVRGNYESRDYVIRREMRVQEGELANEREIERSRTRIFNLGYYEDVSIEPLPSEGRRWDLEVKVRERFTGQFSVGLGYNQVTKVAGFVSVRKGNFLGTGDIAGISVSYGSNYKDNSLSYTKKWFLNKPMDLTGSLYDRRIDYTTYTVSRTGLDFILSRELAEFWRVSGGFSIQRVRYSNISSDASAAIRQEAGTRQSRKLLFGITRDTRDNYLFPTKGALTELSYSVAVPVLGGTERFNKVTLSHQMFMKDTLFDTGLILSLKGVVGMAEPYGGKTVPLDERFFVGGDFTIRGYKYGYAGPLDPNTNDPIGASRELILSAELNYPIYKNILYGAVFYDTGLGANSWKDFKPQNFREGFGVGIRFITPFAPIKLDWAFKTKKVPGDTSRSKLHFVLGVFF</sequence>
<evidence type="ECO:0000256" key="5">
    <source>
        <dbReference type="ARBA" id="ARBA00022737"/>
    </source>
</evidence>
<dbReference type="PATRIC" id="fig|608538.5.peg.1183"/>
<dbReference type="InterPro" id="IPR039910">
    <property type="entry name" value="D15-like"/>
</dbReference>
<dbReference type="Gene3D" id="2.40.160.50">
    <property type="entry name" value="membrane protein fhac: a member of the omp85/tpsb transporter family"/>
    <property type="match status" value="1"/>
</dbReference>
<dbReference type="PROSITE" id="PS51779">
    <property type="entry name" value="POTRA"/>
    <property type="match status" value="3"/>
</dbReference>
<keyword evidence="4" id="KW-0732">Signal</keyword>
<evidence type="ECO:0000256" key="2">
    <source>
        <dbReference type="ARBA" id="ARBA00022452"/>
    </source>
</evidence>
<evidence type="ECO:0000256" key="4">
    <source>
        <dbReference type="ARBA" id="ARBA00022729"/>
    </source>
</evidence>
<dbReference type="PIRSF" id="PIRSF006076">
    <property type="entry name" value="OM_assembly_OMP85"/>
    <property type="match status" value="1"/>
</dbReference>